<evidence type="ECO:0000313" key="1">
    <source>
        <dbReference type="EMBL" id="MFC4823517.1"/>
    </source>
</evidence>
<name>A0ABD5PYF6_9EURY</name>
<evidence type="ECO:0008006" key="3">
    <source>
        <dbReference type="Google" id="ProtNLM"/>
    </source>
</evidence>
<dbReference type="EMBL" id="JBHSHT010000001">
    <property type="protein sequence ID" value="MFC4823517.1"/>
    <property type="molecule type" value="Genomic_DNA"/>
</dbReference>
<dbReference type="Proteomes" id="UP001595945">
    <property type="component" value="Unassembled WGS sequence"/>
</dbReference>
<accession>A0ABD5PYF6</accession>
<comment type="caution">
    <text evidence="1">The sequence shown here is derived from an EMBL/GenBank/DDBJ whole genome shotgun (WGS) entry which is preliminary data.</text>
</comment>
<reference evidence="1 2" key="1">
    <citation type="journal article" date="2019" name="Int. J. Syst. Evol. Microbiol.">
        <title>The Global Catalogue of Microorganisms (GCM) 10K type strain sequencing project: providing services to taxonomists for standard genome sequencing and annotation.</title>
        <authorList>
            <consortium name="The Broad Institute Genomics Platform"/>
            <consortium name="The Broad Institute Genome Sequencing Center for Infectious Disease"/>
            <person name="Wu L."/>
            <person name="Ma J."/>
        </authorList>
    </citation>
    <scope>NUCLEOTIDE SEQUENCE [LARGE SCALE GENOMIC DNA]</scope>
    <source>
        <strain evidence="1 2">XZYJ18</strain>
    </source>
</reference>
<protein>
    <recommendedName>
        <fullName evidence="3">CARDB protein</fullName>
    </recommendedName>
</protein>
<gene>
    <name evidence="1" type="ORF">ACFO9K_04510</name>
</gene>
<dbReference type="AlphaFoldDB" id="A0ABD5PYF6"/>
<dbReference type="GeneID" id="73045430"/>
<organism evidence="1 2">
    <name type="scientific">Halorussus aquaticus</name>
    <dbReference type="NCBI Taxonomy" id="2953748"/>
    <lineage>
        <taxon>Archaea</taxon>
        <taxon>Methanobacteriati</taxon>
        <taxon>Methanobacteriota</taxon>
        <taxon>Stenosarchaea group</taxon>
        <taxon>Halobacteria</taxon>
        <taxon>Halobacteriales</taxon>
        <taxon>Haladaptataceae</taxon>
        <taxon>Halorussus</taxon>
    </lineage>
</organism>
<dbReference type="RefSeq" id="WP_254267015.1">
    <property type="nucleotide sequence ID" value="NZ_CP100400.1"/>
</dbReference>
<proteinExistence type="predicted"/>
<keyword evidence="2" id="KW-1185">Reference proteome</keyword>
<sequence length="199" mass="22025">MSLPAILDIRDDLYRALEATGEVDAVAEEIETVLDRLDAFEDRDAADRQGIVDEVDNQLLRVEERLNQRDDDEAVRALQAARNRLHIYRDSVEETDENLAVVETDVRQHDIDDTHEELPVGQVTMTATVANTGDDAEVVAFVGFYGDDGDEIETLRGPEFAVPGGGQERVEMEVDVPGDARHYAMSVAEVEGVRDGQSV</sequence>
<evidence type="ECO:0000313" key="2">
    <source>
        <dbReference type="Proteomes" id="UP001595945"/>
    </source>
</evidence>